<feature type="region of interest" description="Disordered" evidence="1">
    <location>
        <begin position="25"/>
        <end position="288"/>
    </location>
</feature>
<dbReference type="EMBL" id="WHUW01000002">
    <property type="protein sequence ID" value="KAF8450434.1"/>
    <property type="molecule type" value="Genomic_DNA"/>
</dbReference>
<comment type="caution">
    <text evidence="2">The sequence shown here is derived from an EMBL/GenBank/DDBJ whole genome shotgun (WGS) entry which is preliminary data.</text>
</comment>
<reference evidence="2" key="2">
    <citation type="journal article" date="2020" name="Nat. Commun.">
        <title>Large-scale genome sequencing of mycorrhizal fungi provides insights into the early evolution of symbiotic traits.</title>
        <authorList>
            <person name="Miyauchi S."/>
            <person name="Kiss E."/>
            <person name="Kuo A."/>
            <person name="Drula E."/>
            <person name="Kohler A."/>
            <person name="Sanchez-Garcia M."/>
            <person name="Morin E."/>
            <person name="Andreopoulos B."/>
            <person name="Barry K.W."/>
            <person name="Bonito G."/>
            <person name="Buee M."/>
            <person name="Carver A."/>
            <person name="Chen C."/>
            <person name="Cichocki N."/>
            <person name="Clum A."/>
            <person name="Culley D."/>
            <person name="Crous P.W."/>
            <person name="Fauchery L."/>
            <person name="Girlanda M."/>
            <person name="Hayes R.D."/>
            <person name="Keri Z."/>
            <person name="LaButti K."/>
            <person name="Lipzen A."/>
            <person name="Lombard V."/>
            <person name="Magnuson J."/>
            <person name="Maillard F."/>
            <person name="Murat C."/>
            <person name="Nolan M."/>
            <person name="Ohm R.A."/>
            <person name="Pangilinan J."/>
            <person name="Pereira M.F."/>
            <person name="Perotto S."/>
            <person name="Peter M."/>
            <person name="Pfister S."/>
            <person name="Riley R."/>
            <person name="Sitrit Y."/>
            <person name="Stielow J.B."/>
            <person name="Szollosi G."/>
            <person name="Zifcakova L."/>
            <person name="Stursova M."/>
            <person name="Spatafora J.W."/>
            <person name="Tedersoo L."/>
            <person name="Vaario L.M."/>
            <person name="Yamada A."/>
            <person name="Yan M."/>
            <person name="Wang P."/>
            <person name="Xu J."/>
            <person name="Bruns T."/>
            <person name="Baldrian P."/>
            <person name="Vilgalys R."/>
            <person name="Dunand C."/>
            <person name="Henrissat B."/>
            <person name="Grigoriev I.V."/>
            <person name="Hibbett D."/>
            <person name="Nagy L.G."/>
            <person name="Martin F.M."/>
        </authorList>
    </citation>
    <scope>NUCLEOTIDE SEQUENCE</scope>
    <source>
        <strain evidence="2">BED1</strain>
    </source>
</reference>
<sequence length="625" mass="68888">MMDCRQDKRQFVQQYVERQKAYLPTYTTEHPWNERHVNGTPSKPLRGGDFGFDTPVLRPRVPVKKTSQSKLTQRVGQSKSRTHATESGPPQSLSPSPAPGKVTETQSPALSKKDKPPPKRKKASTPSDADNERVARLADRRERKRKKRAIVNPPQQDDDAAPAAAPKKEERAARKQRSPPHWRSSPSLGVFSKGRASAKKQVTATRKSSENAALKDSASREVFSESAFLNKPSEQAADHSKVDDDPDDSSVSSVPNDRKAQATRITKPTRMERGNRTETTALKVPQASTRATVESEVWDIELQSKLPSSARGVSSEPEASESVPVVLDLRGADWTVSLDMADKQWECSKTRVSARSFDRSPPLAIISDLDVLGHPHAADAPSIHPSHSASQVGRRVTDTQPSDARQVTSKYFIEPEAVLEFAANCAQSVRSNEGLETRTPDPSHPIPSVASPINTLSSVNMVEFQTRYDMAPLEFPSDCSPYDDWLPLEPLGGYFECSAVGTQCDQEHRHACQDTGWDLYRSRCAASDDVIFDGLMDPLAPEHEDDLDAWGGTLQDFAMYEDEGVDGSICWDGQSGEDVAEFLEGRALLLGVPGWPGRVGLSGLAQAEMDVANRLRDHWRPQRLS</sequence>
<keyword evidence="3" id="KW-1185">Reference proteome</keyword>
<dbReference type="AlphaFoldDB" id="A0AAD4C610"/>
<evidence type="ECO:0000256" key="1">
    <source>
        <dbReference type="SAM" id="MobiDB-lite"/>
    </source>
</evidence>
<evidence type="ECO:0000313" key="2">
    <source>
        <dbReference type="EMBL" id="KAF8450434.1"/>
    </source>
</evidence>
<accession>A0AAD4C610</accession>
<reference evidence="2" key="1">
    <citation type="submission" date="2019-10" db="EMBL/GenBank/DDBJ databases">
        <authorList>
            <consortium name="DOE Joint Genome Institute"/>
            <person name="Kuo A."/>
            <person name="Miyauchi S."/>
            <person name="Kiss E."/>
            <person name="Drula E."/>
            <person name="Kohler A."/>
            <person name="Sanchez-Garcia M."/>
            <person name="Andreopoulos B."/>
            <person name="Barry K.W."/>
            <person name="Bonito G."/>
            <person name="Buee M."/>
            <person name="Carver A."/>
            <person name="Chen C."/>
            <person name="Cichocki N."/>
            <person name="Clum A."/>
            <person name="Culley D."/>
            <person name="Crous P.W."/>
            <person name="Fauchery L."/>
            <person name="Girlanda M."/>
            <person name="Hayes R."/>
            <person name="Keri Z."/>
            <person name="LaButti K."/>
            <person name="Lipzen A."/>
            <person name="Lombard V."/>
            <person name="Magnuson J."/>
            <person name="Maillard F."/>
            <person name="Morin E."/>
            <person name="Murat C."/>
            <person name="Nolan M."/>
            <person name="Ohm R."/>
            <person name="Pangilinan J."/>
            <person name="Pereira M."/>
            <person name="Perotto S."/>
            <person name="Peter M."/>
            <person name="Riley R."/>
            <person name="Sitrit Y."/>
            <person name="Stielow B."/>
            <person name="Szollosi G."/>
            <person name="Zifcakova L."/>
            <person name="Stursova M."/>
            <person name="Spatafora J.W."/>
            <person name="Tedersoo L."/>
            <person name="Vaario L.-M."/>
            <person name="Yamada A."/>
            <person name="Yan M."/>
            <person name="Wang P."/>
            <person name="Xu J."/>
            <person name="Bruns T."/>
            <person name="Baldrian P."/>
            <person name="Vilgalys R."/>
            <person name="Henrissat B."/>
            <person name="Grigoriev I.V."/>
            <person name="Hibbett D."/>
            <person name="Nagy L.G."/>
            <person name="Martin F.M."/>
        </authorList>
    </citation>
    <scope>NUCLEOTIDE SEQUENCE</scope>
    <source>
        <strain evidence="2">BED1</strain>
    </source>
</reference>
<proteinExistence type="predicted"/>
<feature type="compositionally biased region" description="Basic and acidic residues" evidence="1">
    <location>
        <begin position="130"/>
        <end position="141"/>
    </location>
</feature>
<organism evidence="2 3">
    <name type="scientific">Boletus edulis BED1</name>
    <dbReference type="NCBI Taxonomy" id="1328754"/>
    <lineage>
        <taxon>Eukaryota</taxon>
        <taxon>Fungi</taxon>
        <taxon>Dikarya</taxon>
        <taxon>Basidiomycota</taxon>
        <taxon>Agaricomycotina</taxon>
        <taxon>Agaricomycetes</taxon>
        <taxon>Agaricomycetidae</taxon>
        <taxon>Boletales</taxon>
        <taxon>Boletineae</taxon>
        <taxon>Boletaceae</taxon>
        <taxon>Boletoideae</taxon>
        <taxon>Boletus</taxon>
    </lineage>
</organism>
<feature type="compositionally biased region" description="Polar residues" evidence="1">
    <location>
        <begin position="65"/>
        <end position="79"/>
    </location>
</feature>
<gene>
    <name evidence="2" type="ORF">L210DRAFT_3499889</name>
</gene>
<dbReference type="Proteomes" id="UP001194468">
    <property type="component" value="Unassembled WGS sequence"/>
</dbReference>
<protein>
    <submittedName>
        <fullName evidence="2">Uncharacterized protein</fullName>
    </submittedName>
</protein>
<name>A0AAD4C610_BOLED</name>
<evidence type="ECO:0000313" key="3">
    <source>
        <dbReference type="Proteomes" id="UP001194468"/>
    </source>
</evidence>